<dbReference type="GO" id="GO:0016616">
    <property type="term" value="F:oxidoreductase activity, acting on the CH-OH group of donors, NAD or NADP as acceptor"/>
    <property type="evidence" value="ECO:0007669"/>
    <property type="project" value="TreeGrafter"/>
</dbReference>
<dbReference type="PANTHER" id="PTHR10366:SF812">
    <property type="entry name" value="VPS9 DOMAIN-CONTAINING PROTEIN"/>
    <property type="match status" value="1"/>
</dbReference>
<comment type="caution">
    <text evidence="4">The sequence shown here is derived from an EMBL/GenBank/DDBJ whole genome shotgun (WGS) entry which is preliminary data.</text>
</comment>
<dbReference type="GeneID" id="37068137"/>
<dbReference type="OrthoDB" id="2735536at2759"/>
<dbReference type="EMBL" id="MSFL01000012">
    <property type="protein sequence ID" value="PWY82144.1"/>
    <property type="molecule type" value="Genomic_DNA"/>
</dbReference>
<dbReference type="Gene3D" id="3.40.50.720">
    <property type="entry name" value="NAD(P)-binding Rossmann-like Domain"/>
    <property type="match status" value="1"/>
</dbReference>
<organism evidence="4 5">
    <name type="scientific">Aspergillus heteromorphus CBS 117.55</name>
    <dbReference type="NCBI Taxonomy" id="1448321"/>
    <lineage>
        <taxon>Eukaryota</taxon>
        <taxon>Fungi</taxon>
        <taxon>Dikarya</taxon>
        <taxon>Ascomycota</taxon>
        <taxon>Pezizomycotina</taxon>
        <taxon>Eurotiomycetes</taxon>
        <taxon>Eurotiomycetidae</taxon>
        <taxon>Eurotiales</taxon>
        <taxon>Aspergillaceae</taxon>
        <taxon>Aspergillus</taxon>
        <taxon>Aspergillus subgen. Circumdati</taxon>
    </lineage>
</organism>
<keyword evidence="1" id="KW-0560">Oxidoreductase</keyword>
<evidence type="ECO:0000256" key="1">
    <source>
        <dbReference type="ARBA" id="ARBA00023002"/>
    </source>
</evidence>
<dbReference type="RefSeq" id="XP_025399409.1">
    <property type="nucleotide sequence ID" value="XM_025545900.1"/>
</dbReference>
<dbReference type="Pfam" id="PF01370">
    <property type="entry name" value="Epimerase"/>
    <property type="match status" value="1"/>
</dbReference>
<dbReference type="SUPFAM" id="SSF51735">
    <property type="entry name" value="NAD(P)-binding Rossmann-fold domains"/>
    <property type="match status" value="1"/>
</dbReference>
<reference evidence="4 5" key="1">
    <citation type="submission" date="2016-12" db="EMBL/GenBank/DDBJ databases">
        <title>The genomes of Aspergillus section Nigri reveals drivers in fungal speciation.</title>
        <authorList>
            <consortium name="DOE Joint Genome Institute"/>
            <person name="Vesth T.C."/>
            <person name="Nybo J."/>
            <person name="Theobald S."/>
            <person name="Brandl J."/>
            <person name="Frisvad J.C."/>
            <person name="Nielsen K.F."/>
            <person name="Lyhne E.K."/>
            <person name="Kogle M.E."/>
            <person name="Kuo A."/>
            <person name="Riley R."/>
            <person name="Clum A."/>
            <person name="Nolan M."/>
            <person name="Lipzen A."/>
            <person name="Salamov A."/>
            <person name="Henrissat B."/>
            <person name="Wiebenga A."/>
            <person name="De Vries R.P."/>
            <person name="Grigoriev I.V."/>
            <person name="Mortensen U.H."/>
            <person name="Andersen M.R."/>
            <person name="Baker S.E."/>
        </authorList>
    </citation>
    <scope>NUCLEOTIDE SEQUENCE [LARGE SCALE GENOMIC DNA]</scope>
    <source>
        <strain evidence="4 5">CBS 117.55</strain>
    </source>
</reference>
<evidence type="ECO:0000256" key="2">
    <source>
        <dbReference type="ARBA" id="ARBA00023445"/>
    </source>
</evidence>
<dbReference type="InterPro" id="IPR036291">
    <property type="entry name" value="NAD(P)-bd_dom_sf"/>
</dbReference>
<name>A0A317W6A9_9EURO</name>
<sequence length="326" mass="35881">MSRPVVFITGSTGFIGTHVVIATLKAGYGVRLSIRKAEQEAGLRERHAEFNDRIETVVVSDMSKRESFKAVLQGVDFIFHLASPMPGSGSDVKKDYIEPAVNATESILYAALDFPQIQKVVIVSSILALTPVTALGSKVVKVKDNTGEVIPVDLNAPFPDGVRGHGMKYAASKIFAHQATREFMKSHRPHYALITLHPVFVLGENLLQTTPEEIHGMNALLWASINSEQPQIANAWVHVRDVADAHVKALETKIASGTEFLLCRPPVSWEGVARFVKTEYPAVGCKLEGPFEGGWEIDTSSADRILGLKWRSEEEILRDVIRQQGF</sequence>
<dbReference type="PANTHER" id="PTHR10366">
    <property type="entry name" value="NAD DEPENDENT EPIMERASE/DEHYDRATASE"/>
    <property type="match status" value="1"/>
</dbReference>
<dbReference type="AlphaFoldDB" id="A0A317W6A9"/>
<dbReference type="InterPro" id="IPR001509">
    <property type="entry name" value="Epimerase_deHydtase"/>
</dbReference>
<accession>A0A317W6A9</accession>
<dbReference type="VEuPathDB" id="FungiDB:BO70DRAFT_387246"/>
<keyword evidence="5" id="KW-1185">Reference proteome</keyword>
<dbReference type="Proteomes" id="UP000247233">
    <property type="component" value="Unassembled WGS sequence"/>
</dbReference>
<evidence type="ECO:0000259" key="3">
    <source>
        <dbReference type="Pfam" id="PF01370"/>
    </source>
</evidence>
<comment type="similarity">
    <text evidence="2">Belongs to the NAD(P)-dependent epimerase/dehydratase family. Dihydroflavonol-4-reductase subfamily.</text>
</comment>
<proteinExistence type="inferred from homology"/>
<gene>
    <name evidence="4" type="ORF">BO70DRAFT_387246</name>
</gene>
<evidence type="ECO:0000313" key="5">
    <source>
        <dbReference type="Proteomes" id="UP000247233"/>
    </source>
</evidence>
<dbReference type="STRING" id="1448321.A0A317W6A9"/>
<feature type="domain" description="NAD-dependent epimerase/dehydratase" evidence="3">
    <location>
        <begin position="6"/>
        <end position="253"/>
    </location>
</feature>
<dbReference type="InterPro" id="IPR050425">
    <property type="entry name" value="NAD(P)_dehydrat-like"/>
</dbReference>
<evidence type="ECO:0000313" key="4">
    <source>
        <dbReference type="EMBL" id="PWY82144.1"/>
    </source>
</evidence>
<protein>
    <submittedName>
        <fullName evidence="4">NAD(P)-binding protein</fullName>
    </submittedName>
</protein>